<feature type="domain" description="RING-type" evidence="6">
    <location>
        <begin position="1571"/>
        <end position="1613"/>
    </location>
</feature>
<sequence length="1616" mass="179628">MSQPGPYTVPNYDIFGHHHHSKPFKDKSHFLEKDVWHPKWLDAPPAIRSRAELQQARKQGRIPEVRSYDFDGDGVVGQLDYFIGKCFDQDADGRLTTAEKRRVEKALENGFLDKYVRGLDATGQVHKCGPIKQKRGVICGPDSANEASVSTYPPHFNAHHVPEHYTRTALNLSRKAEVKAAGLIAGENWAARCEPVLERQPPNHETHPRDCPIAHIRERAEGDHQLARVRGGLMPMSYPVNPERECKTVGMQRVEDPTFRTRGQLLETRKELMKRDNEELRLNGDEYYVPLSIRNGEREVEEFNFRRPKEEPMTLTRLKDNRLKDKIEYDMNHFSFPRSFPREYPKYSDHPDIPFWVSNAEDARIGSSPPQTLSRNHSEPAFKVTELPFGEEQRETYEVMPDSAKALAAGKMTLGRQTELGSKTVKRWSTDMLERGQARNQPRLFDNIRPVRIGPKDLEPLDLTSSMEPIRNAALRRQAEERKKMAAMPKRSRLYVDPSEETNAKLPAQAARSAPKWNPQRTSPVNSKALPEGSLPVPAVHFGSGFEVLLGSFPAYEVGQSESGAWALHGVVFILSLELPGGRDTECSAGKKCAFQFLQFAAAVDVQEGSSDAESDATDHQDWKSAFDWRDELSTPLGHNLLTEAYSGTDCKYHVCDQVDVGPSKCLGGRCICAQGWRGRDGKCIPDQQTCAKKTGGGCRFWGCASSRGAVDCQAGECVCKTGFCAIGGRCQVVKDVGSRCNETLPCNTSLGDVACEDDGYCACAQACSPTCLEDCNLYNRHRRRMWLWLLRLTFANKNLHQRDDEPPPSATSAATRMPGRRVPIVTSEPVLRSPVLETTTPKEPRHFGTGTMPLAQATTGYGVRCGGFQHVESAMSMQRPSLRESRDSRARLSGAAPCFAEPQSLEEQWDMAQRVYFQSFLAPEPLLARWVLQAWLWRAGGGMSWEVSQQNLPLPLAETGWVPAEVYSRLAQDFVAGWALISASESSRPPILAVYELDGHVFRKFLHRSSPWIRNAGSLKQSGHQFYPVIRERKPRDVLETARYLKHHLQLVADLVAMAEKTSMCRCEMKGKKATRVMSGLCSEVQAWIHKDAAEMRPKKPAEPAVSATSVEEVWLKVLEVWGHFAREHLPYMLRRGFDPSELRDFLNQSQPGMFAAMSTNKGKFQIETPEAIWSNFRSQQCDVRYAAEQKTKGMPLPDLYSGPTVACSFWQLPLFALLESFDDSHLAPGAMQPSGHGHGPGQPSPGGPMRPGPAPPGSAGVGVWQVPALVFCGPVGPQMAPVSPEGFVVCENWGPQGFTQFTPAPFPQPQSFDHGMAQSSAATGVMPMACMQRPGFDGYQEQHFDAQSSSGWPAAKDWQGQPMPTPNFQPMGFVGVGPCPGPMPMPMEMVQVPVPMPQEPPSQSMPPPPDVGLRPFRPANQQLPWRRNFRSSASSSQSTASTGPSGPQNSWNGGSPEEEGLSFGPGRGEEPCYGDEGPCDCRYCEPGEHRSRQSRHWRSGLRSSDLWEAPLPCGLLPSDVSELLFRDIVPEDYEMLLQLDDAVEKRVASTEGVDALPSASEEDFAGQNCTVCLAALECDEDIAKLPCTHVFHRKCVAKWLTEQKRACPLCNEEI</sequence>
<comment type="caution">
    <text evidence="7">The sequence shown here is derived from an EMBL/GenBank/DDBJ whole genome shotgun (WGS) entry which is preliminary data.</text>
</comment>
<protein>
    <recommendedName>
        <fullName evidence="6">RING-type domain-containing protein</fullName>
    </recommendedName>
</protein>
<dbReference type="Gene3D" id="3.30.40.10">
    <property type="entry name" value="Zinc/RING finger domain, C3HC4 (zinc finger)"/>
    <property type="match status" value="1"/>
</dbReference>
<gene>
    <name evidence="7" type="ORF">SNEC2469_LOCUS8259</name>
</gene>
<evidence type="ECO:0000256" key="5">
    <source>
        <dbReference type="SAM" id="MobiDB-lite"/>
    </source>
</evidence>
<feature type="region of interest" description="Disordered" evidence="5">
    <location>
        <begin position="800"/>
        <end position="819"/>
    </location>
</feature>
<dbReference type="GO" id="GO:0016567">
    <property type="term" value="P:protein ubiquitination"/>
    <property type="evidence" value="ECO:0007669"/>
    <property type="project" value="TreeGrafter"/>
</dbReference>
<evidence type="ECO:0000313" key="8">
    <source>
        <dbReference type="Proteomes" id="UP000601435"/>
    </source>
</evidence>
<dbReference type="SMART" id="SM00184">
    <property type="entry name" value="RING"/>
    <property type="match status" value="1"/>
</dbReference>
<feature type="compositionally biased region" description="Low complexity" evidence="5">
    <location>
        <begin position="1433"/>
        <end position="1449"/>
    </location>
</feature>
<dbReference type="GO" id="GO:0061630">
    <property type="term" value="F:ubiquitin protein ligase activity"/>
    <property type="evidence" value="ECO:0007669"/>
    <property type="project" value="TreeGrafter"/>
</dbReference>
<name>A0A812NQ17_9DINO</name>
<organism evidence="7 8">
    <name type="scientific">Symbiodinium necroappetens</name>
    <dbReference type="NCBI Taxonomy" id="1628268"/>
    <lineage>
        <taxon>Eukaryota</taxon>
        <taxon>Sar</taxon>
        <taxon>Alveolata</taxon>
        <taxon>Dinophyceae</taxon>
        <taxon>Suessiales</taxon>
        <taxon>Symbiodiniaceae</taxon>
        <taxon>Symbiodinium</taxon>
    </lineage>
</organism>
<proteinExistence type="predicted"/>
<evidence type="ECO:0000256" key="2">
    <source>
        <dbReference type="ARBA" id="ARBA00022771"/>
    </source>
</evidence>
<evidence type="ECO:0000256" key="1">
    <source>
        <dbReference type="ARBA" id="ARBA00022723"/>
    </source>
</evidence>
<keyword evidence="2 4" id="KW-0863">Zinc-finger</keyword>
<evidence type="ECO:0000313" key="7">
    <source>
        <dbReference type="EMBL" id="CAE7327050.1"/>
    </source>
</evidence>
<dbReference type="SMART" id="SM00744">
    <property type="entry name" value="RINGv"/>
    <property type="match status" value="1"/>
</dbReference>
<feature type="region of interest" description="Disordered" evidence="5">
    <location>
        <begin position="1394"/>
        <end position="1471"/>
    </location>
</feature>
<evidence type="ECO:0000259" key="6">
    <source>
        <dbReference type="PROSITE" id="PS50089"/>
    </source>
</evidence>
<feature type="compositionally biased region" description="Pro residues" evidence="5">
    <location>
        <begin position="1396"/>
        <end position="1412"/>
    </location>
</feature>
<dbReference type="GO" id="GO:0008270">
    <property type="term" value="F:zinc ion binding"/>
    <property type="evidence" value="ECO:0007669"/>
    <property type="project" value="UniProtKB-KW"/>
</dbReference>
<keyword evidence="3" id="KW-0862">Zinc</keyword>
<dbReference type="OrthoDB" id="448989at2759"/>
<dbReference type="EMBL" id="CAJNJA010013697">
    <property type="protein sequence ID" value="CAE7327050.1"/>
    <property type="molecule type" value="Genomic_DNA"/>
</dbReference>
<evidence type="ECO:0000256" key="4">
    <source>
        <dbReference type="PROSITE-ProRule" id="PRU00175"/>
    </source>
</evidence>
<dbReference type="InterPro" id="IPR001841">
    <property type="entry name" value="Znf_RING"/>
</dbReference>
<feature type="compositionally biased region" description="Pro residues" evidence="5">
    <location>
        <begin position="1244"/>
        <end position="1258"/>
    </location>
</feature>
<reference evidence="7" key="1">
    <citation type="submission" date="2021-02" db="EMBL/GenBank/DDBJ databases">
        <authorList>
            <person name="Dougan E. K."/>
            <person name="Rhodes N."/>
            <person name="Thang M."/>
            <person name="Chan C."/>
        </authorList>
    </citation>
    <scope>NUCLEOTIDE SEQUENCE</scope>
</reference>
<evidence type="ECO:0000256" key="3">
    <source>
        <dbReference type="ARBA" id="ARBA00022833"/>
    </source>
</evidence>
<dbReference type="Pfam" id="PF13639">
    <property type="entry name" value="zf-RING_2"/>
    <property type="match status" value="1"/>
</dbReference>
<keyword evidence="8" id="KW-1185">Reference proteome</keyword>
<dbReference type="InterPro" id="IPR011016">
    <property type="entry name" value="Znf_RING-CH"/>
</dbReference>
<dbReference type="Proteomes" id="UP000601435">
    <property type="component" value="Unassembled WGS sequence"/>
</dbReference>
<accession>A0A812NQ17</accession>
<dbReference type="PANTHER" id="PTHR45969">
    <property type="entry name" value="RING ZINC FINGER PROTEIN-RELATED"/>
    <property type="match status" value="1"/>
</dbReference>
<dbReference type="PROSITE" id="PS50089">
    <property type="entry name" value="ZF_RING_2"/>
    <property type="match status" value="1"/>
</dbReference>
<feature type="region of interest" description="Disordered" evidence="5">
    <location>
        <begin position="481"/>
        <end position="530"/>
    </location>
</feature>
<dbReference type="InterPro" id="IPR013083">
    <property type="entry name" value="Znf_RING/FYVE/PHD"/>
</dbReference>
<feature type="region of interest" description="Disordered" evidence="5">
    <location>
        <begin position="1228"/>
        <end position="1261"/>
    </location>
</feature>
<dbReference type="SUPFAM" id="SSF57850">
    <property type="entry name" value="RING/U-box"/>
    <property type="match status" value="1"/>
</dbReference>
<keyword evidence="1" id="KW-0479">Metal-binding</keyword>
<dbReference type="PANTHER" id="PTHR45969:SF69">
    <property type="entry name" value="FINGER DOMAIN PROTEIN, PUTATIVE (AFU_ORTHOLOGUE AFUA_3G12190)-RELATED"/>
    <property type="match status" value="1"/>
</dbReference>